<dbReference type="Gramene" id="NC5G0100010.1">
    <property type="protein sequence ID" value="NC5G0100010.1:cds"/>
    <property type="gene ID" value="NC5G0100010"/>
</dbReference>
<proteinExistence type="predicted"/>
<gene>
    <name evidence="1" type="ORF">NYM_LOCUS19371</name>
</gene>
<sequence length="66" mass="7812">MQEQDKLNLFILGLQPWAQSEVERCNLESLEDAYVTAERLTDTQRKSYTNTFKLLTKPDYRGKKEE</sequence>
<organism evidence="1">
    <name type="scientific">Nymphaea colorata</name>
    <name type="common">pocket water lily</name>
    <dbReference type="NCBI Taxonomy" id="210225"/>
    <lineage>
        <taxon>Eukaryota</taxon>
        <taxon>Viridiplantae</taxon>
        <taxon>Streptophyta</taxon>
        <taxon>Embryophyta</taxon>
        <taxon>Tracheophyta</taxon>
        <taxon>Spermatophyta</taxon>
        <taxon>Magnoliopsida</taxon>
        <taxon>Nymphaeales</taxon>
        <taxon>Nymphaeaceae</taxon>
        <taxon>Nymphaea</taxon>
    </lineage>
</organism>
<dbReference type="EMBL" id="LR721783">
    <property type="protein sequence ID" value="VVW37034.1"/>
    <property type="molecule type" value="Genomic_DNA"/>
</dbReference>
<dbReference type="AlphaFoldDB" id="A0A5K1DG26"/>
<reference evidence="1" key="1">
    <citation type="submission" date="2019-09" db="EMBL/GenBank/DDBJ databases">
        <authorList>
            <person name="Zhang L."/>
        </authorList>
    </citation>
    <scope>NUCLEOTIDE SEQUENCE</scope>
</reference>
<evidence type="ECO:0000313" key="1">
    <source>
        <dbReference type="EMBL" id="VVW37034.1"/>
    </source>
</evidence>
<name>A0A5K1DG26_9MAGN</name>
<accession>A0A5K1DG26</accession>
<protein>
    <submittedName>
        <fullName evidence="1">Uncharacterized protein</fullName>
    </submittedName>
</protein>